<keyword evidence="2" id="KW-1185">Reference proteome</keyword>
<evidence type="ECO:0000313" key="1">
    <source>
        <dbReference type="EMBL" id="CAG7715411.1"/>
    </source>
</evidence>
<dbReference type="AlphaFoldDB" id="A0A8J2JFM0"/>
<organism evidence="1 2">
    <name type="scientific">Allacma fusca</name>
    <dbReference type="NCBI Taxonomy" id="39272"/>
    <lineage>
        <taxon>Eukaryota</taxon>
        <taxon>Metazoa</taxon>
        <taxon>Ecdysozoa</taxon>
        <taxon>Arthropoda</taxon>
        <taxon>Hexapoda</taxon>
        <taxon>Collembola</taxon>
        <taxon>Symphypleona</taxon>
        <taxon>Sminthuridae</taxon>
        <taxon>Allacma</taxon>
    </lineage>
</organism>
<feature type="non-terminal residue" evidence="1">
    <location>
        <position position="1"/>
    </location>
</feature>
<accession>A0A8J2JFM0</accession>
<protein>
    <submittedName>
        <fullName evidence="1">Uncharacterized protein</fullName>
    </submittedName>
</protein>
<sequence>LVIKKVKSFLQAIQNSSAQL</sequence>
<comment type="caution">
    <text evidence="1">The sequence shown here is derived from an EMBL/GenBank/DDBJ whole genome shotgun (WGS) entry which is preliminary data.</text>
</comment>
<proteinExistence type="predicted"/>
<reference evidence="1" key="1">
    <citation type="submission" date="2021-06" db="EMBL/GenBank/DDBJ databases">
        <authorList>
            <person name="Hodson N. C."/>
            <person name="Mongue J. A."/>
            <person name="Jaron S. K."/>
        </authorList>
    </citation>
    <scope>NUCLEOTIDE SEQUENCE</scope>
</reference>
<gene>
    <name evidence="1" type="ORF">AFUS01_LOCUS5419</name>
</gene>
<dbReference type="Proteomes" id="UP000708208">
    <property type="component" value="Unassembled WGS sequence"/>
</dbReference>
<dbReference type="EMBL" id="CAJVCH010034587">
    <property type="protein sequence ID" value="CAG7715411.1"/>
    <property type="molecule type" value="Genomic_DNA"/>
</dbReference>
<name>A0A8J2JFM0_9HEXA</name>
<evidence type="ECO:0000313" key="2">
    <source>
        <dbReference type="Proteomes" id="UP000708208"/>
    </source>
</evidence>